<evidence type="ECO:0000259" key="3">
    <source>
        <dbReference type="PROSITE" id="PS50222"/>
    </source>
</evidence>
<feature type="compositionally biased region" description="Basic and acidic residues" evidence="2">
    <location>
        <begin position="7"/>
        <end position="17"/>
    </location>
</feature>
<reference evidence="4" key="1">
    <citation type="submission" date="2020-09" db="EMBL/GenBank/DDBJ databases">
        <title>Genome-Enabled Discovery of Anthraquinone Biosynthesis in Senna tora.</title>
        <authorList>
            <person name="Kang S.-H."/>
            <person name="Pandey R.P."/>
            <person name="Lee C.-M."/>
            <person name="Sim J.-S."/>
            <person name="Jeong J.-T."/>
            <person name="Choi B.-S."/>
            <person name="Jung M."/>
            <person name="Ginzburg D."/>
            <person name="Zhao K."/>
            <person name="Won S.Y."/>
            <person name="Oh T.-J."/>
            <person name="Yu Y."/>
            <person name="Kim N.-H."/>
            <person name="Lee O.R."/>
            <person name="Lee T.-H."/>
            <person name="Bashyal P."/>
            <person name="Kim T.-S."/>
            <person name="Lee W.-H."/>
            <person name="Kawkins C."/>
            <person name="Kim C.-K."/>
            <person name="Kim J.S."/>
            <person name="Ahn B.O."/>
            <person name="Rhee S.Y."/>
            <person name="Sohng J.K."/>
        </authorList>
    </citation>
    <scope>NUCLEOTIDE SEQUENCE</scope>
    <source>
        <tissue evidence="4">Leaf</tissue>
    </source>
</reference>
<accession>A0A835CIV6</accession>
<feature type="compositionally biased region" description="Acidic residues" evidence="2">
    <location>
        <begin position="75"/>
        <end position="84"/>
    </location>
</feature>
<dbReference type="PROSITE" id="PS50330">
    <property type="entry name" value="UIM"/>
    <property type="match status" value="1"/>
</dbReference>
<feature type="region of interest" description="Disordered" evidence="2">
    <location>
        <begin position="49"/>
        <end position="141"/>
    </location>
</feature>
<dbReference type="OrthoDB" id="293868at2759"/>
<dbReference type="PROSITE" id="PS50222">
    <property type="entry name" value="EF_HAND_2"/>
    <property type="match status" value="1"/>
</dbReference>
<evidence type="ECO:0000256" key="1">
    <source>
        <dbReference type="ARBA" id="ARBA00022837"/>
    </source>
</evidence>
<gene>
    <name evidence="4" type="ORF">G2W53_001776</name>
</gene>
<dbReference type="EMBL" id="JAAIUW010000001">
    <property type="protein sequence ID" value="KAF7844871.1"/>
    <property type="molecule type" value="Genomic_DNA"/>
</dbReference>
<keyword evidence="1" id="KW-0106">Calcium</keyword>
<evidence type="ECO:0000313" key="4">
    <source>
        <dbReference type="EMBL" id="KAF7844871.1"/>
    </source>
</evidence>
<dbReference type="SUPFAM" id="SSF47473">
    <property type="entry name" value="EF-hand"/>
    <property type="match status" value="1"/>
</dbReference>
<evidence type="ECO:0000256" key="2">
    <source>
        <dbReference type="SAM" id="MobiDB-lite"/>
    </source>
</evidence>
<sequence length="279" mass="31651">MPKRNSKSKDANEKSSSDEAETATQGVSEYEKQRLSRIAENRARLEALGLPKMASSFNALGHNKVRVKKGKEKVEDDEEYTPDEVEARSSSSSGDDGHEDEDEDFVSEKTSRSRKRKMKLKHLKPKARASRQERDNRSYQIDDDEALKQAIALSLQDSAKVSSCSDKHVVNTTQVEMKGNAHNQEDNGKRKNKKSFASRLQMTEDEVIVHFFQMDEAGKGSVSIRDLQRVATAHDFTWTDKELADMIRYFDSDGDGKLSFDDFQKIVVRCNMIKGSENF</sequence>
<name>A0A835CIV6_9FABA</name>
<feature type="domain" description="EF-hand" evidence="3">
    <location>
        <begin position="238"/>
        <end position="273"/>
    </location>
</feature>
<dbReference type="InterPro" id="IPR018247">
    <property type="entry name" value="EF_Hand_1_Ca_BS"/>
</dbReference>
<dbReference type="SMART" id="SM00054">
    <property type="entry name" value="EFh"/>
    <property type="match status" value="1"/>
</dbReference>
<dbReference type="Gene3D" id="1.10.238.10">
    <property type="entry name" value="EF-hand"/>
    <property type="match status" value="1"/>
</dbReference>
<feature type="region of interest" description="Disordered" evidence="2">
    <location>
        <begin position="1"/>
        <end position="34"/>
    </location>
</feature>
<feature type="compositionally biased region" description="Basic residues" evidence="2">
    <location>
        <begin position="112"/>
        <end position="129"/>
    </location>
</feature>
<evidence type="ECO:0000313" key="5">
    <source>
        <dbReference type="Proteomes" id="UP000634136"/>
    </source>
</evidence>
<dbReference type="Proteomes" id="UP000634136">
    <property type="component" value="Unassembled WGS sequence"/>
</dbReference>
<dbReference type="GO" id="GO:0005509">
    <property type="term" value="F:calcium ion binding"/>
    <property type="evidence" value="ECO:0007669"/>
    <property type="project" value="InterPro"/>
</dbReference>
<dbReference type="InterPro" id="IPR011992">
    <property type="entry name" value="EF-hand-dom_pair"/>
</dbReference>
<proteinExistence type="predicted"/>
<dbReference type="AlphaFoldDB" id="A0A835CIV6"/>
<keyword evidence="5" id="KW-1185">Reference proteome</keyword>
<dbReference type="InterPro" id="IPR002048">
    <property type="entry name" value="EF_hand_dom"/>
</dbReference>
<comment type="caution">
    <text evidence="4">The sequence shown here is derived from an EMBL/GenBank/DDBJ whole genome shotgun (WGS) entry which is preliminary data.</text>
</comment>
<dbReference type="CDD" id="cd00051">
    <property type="entry name" value="EFh"/>
    <property type="match status" value="1"/>
</dbReference>
<dbReference type="Pfam" id="PF13499">
    <property type="entry name" value="EF-hand_7"/>
    <property type="match status" value="1"/>
</dbReference>
<dbReference type="PROSITE" id="PS00018">
    <property type="entry name" value="EF_HAND_1"/>
    <property type="match status" value="1"/>
</dbReference>
<dbReference type="InterPro" id="IPR003903">
    <property type="entry name" value="UIM_dom"/>
</dbReference>
<organism evidence="4 5">
    <name type="scientific">Senna tora</name>
    <dbReference type="NCBI Taxonomy" id="362788"/>
    <lineage>
        <taxon>Eukaryota</taxon>
        <taxon>Viridiplantae</taxon>
        <taxon>Streptophyta</taxon>
        <taxon>Embryophyta</taxon>
        <taxon>Tracheophyta</taxon>
        <taxon>Spermatophyta</taxon>
        <taxon>Magnoliopsida</taxon>
        <taxon>eudicotyledons</taxon>
        <taxon>Gunneridae</taxon>
        <taxon>Pentapetalae</taxon>
        <taxon>rosids</taxon>
        <taxon>fabids</taxon>
        <taxon>Fabales</taxon>
        <taxon>Fabaceae</taxon>
        <taxon>Caesalpinioideae</taxon>
        <taxon>Cassia clade</taxon>
        <taxon>Senna</taxon>
    </lineage>
</organism>
<feature type="region of interest" description="Disordered" evidence="2">
    <location>
        <begin position="172"/>
        <end position="196"/>
    </location>
</feature>
<protein>
    <submittedName>
        <fullName evidence="4">RNA polymerase-associated protein LEO1-like</fullName>
    </submittedName>
</protein>